<dbReference type="Gene3D" id="1.50.10.10">
    <property type="match status" value="1"/>
</dbReference>
<dbReference type="InterPro" id="IPR054363">
    <property type="entry name" value="GH95_cat"/>
</dbReference>
<dbReference type="PANTHER" id="PTHR31084">
    <property type="entry name" value="ALPHA-L-FUCOSIDASE 2"/>
    <property type="match status" value="1"/>
</dbReference>
<dbReference type="Pfam" id="PF14498">
    <property type="entry name" value="Glyco_hyd_65N_2"/>
    <property type="match status" value="1"/>
</dbReference>
<sequence length="794" mass="88300">MPELGGNAEWKLWYEQPASRWEEALPIGNGRLGGMVFGGTVSEVISLNEDTLWAGFPRDTMNYEARRHLSAVRDLIRERRFREAEKRIEQRMLGVDCQPYLPLGDLTFHWLGEGSQQVRYRRELDLSTGIAAVEAASTGGSRTSAYFVSSPDQVLAVRHAAAEGETIGFDVGLSAQLRSSVIAEGTNELVLTGRAPSQVSNNHRGDHPEPVLYEEGLGLLFEARIIVETDGLVNRSGDGKHLQVRDAAWATVYLAAGTAFAGFDKQPAEDGRQSVHCRSALDRARRLGYEKLRERHVQDHLSLFGRVDLQLGRSPQADLPTDMRLEAYRQDKNDPALEALYFQYGRYLLMASSRPGTQPANLQGIWNPHVQPPWNSDYTTNINTQMNYWPAEVCNLSECHEPLFDMVEELRVAGARAARIHYGARGWTAHHNVDLWRMATPTGGNASWAFWPMSGAWFCSHLWERYLFGRDEAFLRQKAYPAMKEAALFCLDWLVENEAGEWTTSPSTSPENKFLDETGEPCSVSAGSTMDISLIRSLFLSCIEASSILVTDGEFRRELERALGNLAPIRIAANGTIQEWSEDFPESEPGHRHVSHLYGLYPGTLIHDGTPELLAAAEASLERRLSHGGGHTGWSCAWLINLYARLKDAGRAHTFVQTLLARSTYPNLLDAHPPFQIDGNFGGTAGMAEMLLQSHQGYIELLPALPAAWATGSVKGLRSRGGFTVDMEWIDGHLEEAVLYAEAGGLCKVNYARSRLVLEEGSAMIPLDEGFTAVKGRAYRIRSVHRLAEKDVHI</sequence>
<feature type="domain" description="Glycosyl hydrolase family 95 N-terminal" evidence="1">
    <location>
        <begin position="12"/>
        <end position="261"/>
    </location>
</feature>
<comment type="caution">
    <text evidence="4">The sequence shown here is derived from an EMBL/GenBank/DDBJ whole genome shotgun (WGS) entry which is preliminary data.</text>
</comment>
<dbReference type="InterPro" id="IPR027414">
    <property type="entry name" value="GH95_N_dom"/>
</dbReference>
<dbReference type="InterPro" id="IPR008928">
    <property type="entry name" value="6-hairpin_glycosidase_sf"/>
</dbReference>
<dbReference type="PANTHER" id="PTHR31084:SF0">
    <property type="entry name" value="ALPHA-L-FUCOSIDASE 2"/>
    <property type="match status" value="1"/>
</dbReference>
<dbReference type="InterPro" id="IPR016518">
    <property type="entry name" value="Alpha-L-fucosidase"/>
</dbReference>
<dbReference type="PIRSF" id="PIRSF007663">
    <property type="entry name" value="UCP007663"/>
    <property type="match status" value="1"/>
</dbReference>
<evidence type="ECO:0000313" key="5">
    <source>
        <dbReference type="Proteomes" id="UP001597541"/>
    </source>
</evidence>
<dbReference type="GO" id="GO:0016787">
    <property type="term" value="F:hydrolase activity"/>
    <property type="evidence" value="ECO:0007669"/>
    <property type="project" value="UniProtKB-KW"/>
</dbReference>
<dbReference type="Pfam" id="PF21307">
    <property type="entry name" value="Glyco_hydro_95_C"/>
    <property type="match status" value="1"/>
</dbReference>
<evidence type="ECO:0000313" key="4">
    <source>
        <dbReference type="EMBL" id="MFD2611144.1"/>
    </source>
</evidence>
<gene>
    <name evidence="4" type="ORF">ACFSUF_01745</name>
</gene>
<evidence type="ECO:0000259" key="1">
    <source>
        <dbReference type="Pfam" id="PF14498"/>
    </source>
</evidence>
<dbReference type="InterPro" id="IPR012341">
    <property type="entry name" value="6hp_glycosidase-like_sf"/>
</dbReference>
<dbReference type="Proteomes" id="UP001597541">
    <property type="component" value="Unassembled WGS sequence"/>
</dbReference>
<keyword evidence="5" id="KW-1185">Reference proteome</keyword>
<dbReference type="InterPro" id="IPR049053">
    <property type="entry name" value="AFCA-like_C"/>
</dbReference>
<dbReference type="Pfam" id="PF22124">
    <property type="entry name" value="Glyco_hydro_95_cat"/>
    <property type="match status" value="1"/>
</dbReference>
<accession>A0ABW5P7Y5</accession>
<dbReference type="RefSeq" id="WP_377599494.1">
    <property type="nucleotide sequence ID" value="NZ_JBHUME010000002.1"/>
</dbReference>
<proteinExistence type="predicted"/>
<feature type="domain" description="Glycosyl hydrolase family 95 catalytic" evidence="3">
    <location>
        <begin position="288"/>
        <end position="691"/>
    </location>
</feature>
<dbReference type="EMBL" id="JBHUME010000002">
    <property type="protein sequence ID" value="MFD2611144.1"/>
    <property type="molecule type" value="Genomic_DNA"/>
</dbReference>
<evidence type="ECO:0000259" key="3">
    <source>
        <dbReference type="Pfam" id="PF22124"/>
    </source>
</evidence>
<name>A0ABW5P7Y5_9BACL</name>
<reference evidence="5" key="1">
    <citation type="journal article" date="2019" name="Int. J. Syst. Evol. Microbiol.">
        <title>The Global Catalogue of Microorganisms (GCM) 10K type strain sequencing project: providing services to taxonomists for standard genome sequencing and annotation.</title>
        <authorList>
            <consortium name="The Broad Institute Genomics Platform"/>
            <consortium name="The Broad Institute Genome Sequencing Center for Infectious Disease"/>
            <person name="Wu L."/>
            <person name="Ma J."/>
        </authorList>
    </citation>
    <scope>NUCLEOTIDE SEQUENCE [LARGE SCALE GENOMIC DNA]</scope>
    <source>
        <strain evidence="5">KCTC 3950</strain>
    </source>
</reference>
<feature type="domain" description="Alpha fucosidase A-like C-terminal" evidence="2">
    <location>
        <begin position="693"/>
        <end position="764"/>
    </location>
</feature>
<keyword evidence="4" id="KW-0378">Hydrolase</keyword>
<dbReference type="SUPFAM" id="SSF48208">
    <property type="entry name" value="Six-hairpin glycosidases"/>
    <property type="match status" value="1"/>
</dbReference>
<evidence type="ECO:0000259" key="2">
    <source>
        <dbReference type="Pfam" id="PF21307"/>
    </source>
</evidence>
<protein>
    <submittedName>
        <fullName evidence="4">Glycoside hydrolase N-terminal domain-containing protein</fullName>
    </submittedName>
</protein>
<organism evidence="4 5">
    <name type="scientific">Paenibacillus gansuensis</name>
    <dbReference type="NCBI Taxonomy" id="306542"/>
    <lineage>
        <taxon>Bacteria</taxon>
        <taxon>Bacillati</taxon>
        <taxon>Bacillota</taxon>
        <taxon>Bacilli</taxon>
        <taxon>Bacillales</taxon>
        <taxon>Paenibacillaceae</taxon>
        <taxon>Paenibacillus</taxon>
    </lineage>
</organism>